<evidence type="ECO:0000256" key="1">
    <source>
        <dbReference type="ARBA" id="ARBA00022692"/>
    </source>
</evidence>
<sequence>MAGPLATLLLYTALMVTLPLGAFFGAQWALAELWHASSTACSVGATVASVLCVHLVLGLFVYEAYHEATPDPDEKID</sequence>
<name>A0A6M2CV45_RHIMP</name>
<dbReference type="AlphaFoldDB" id="A0A6M2CV45"/>
<keyword evidence="1 6" id="KW-0812">Transmembrane</keyword>
<dbReference type="GO" id="GO:0031410">
    <property type="term" value="C:cytoplasmic vesicle"/>
    <property type="evidence" value="ECO:0007669"/>
    <property type="project" value="UniProtKB-KW"/>
</dbReference>
<feature type="transmembrane region" description="Helical" evidence="6">
    <location>
        <begin position="43"/>
        <end position="62"/>
    </location>
</feature>
<keyword evidence="2" id="KW-0256">Endoplasmic reticulum</keyword>
<evidence type="ECO:0000256" key="4">
    <source>
        <dbReference type="ARBA" id="ARBA00023136"/>
    </source>
</evidence>
<evidence type="ECO:0000256" key="6">
    <source>
        <dbReference type="SAM" id="Phobius"/>
    </source>
</evidence>
<evidence type="ECO:0000256" key="5">
    <source>
        <dbReference type="ARBA" id="ARBA00023329"/>
    </source>
</evidence>
<proteinExistence type="predicted"/>
<reference evidence="7" key="1">
    <citation type="submission" date="2019-09" db="EMBL/GenBank/DDBJ databases">
        <title>Organ-specific transcriptomic study of the physiology of the cattle tick, Rhipicephalus microplus.</title>
        <authorList>
            <person name="Tirloni L."/>
            <person name="Braz G."/>
            <person name="Gandara A.C.P."/>
            <person name="Sabadin G.A."/>
            <person name="da Silva R.M."/>
            <person name="Guizzo M.G."/>
            <person name="Machado J.A."/>
            <person name="Costa E.P."/>
            <person name="Gomes H.F."/>
            <person name="Moraes J."/>
            <person name="Mota M.B.S."/>
            <person name="Mesquita R.D."/>
            <person name="Alvarenga P.H."/>
            <person name="Alves F."/>
            <person name="Seixas A."/>
            <person name="da Fonseca R.N."/>
            <person name="Fogaca A."/>
            <person name="Logullo C."/>
            <person name="Tanaka A."/>
            <person name="Daffre S."/>
            <person name="Termignoni C."/>
            <person name="Vaz I.S.Jr."/>
            <person name="Oliveira P.L."/>
            <person name="Ribeiro J.M."/>
        </authorList>
    </citation>
    <scope>NUCLEOTIDE SEQUENCE</scope>
    <source>
        <strain evidence="7">Porto Alegre</strain>
    </source>
</reference>
<dbReference type="GO" id="GO:0070072">
    <property type="term" value="P:vacuolar proton-transporting V-type ATPase complex assembly"/>
    <property type="evidence" value="ECO:0007669"/>
    <property type="project" value="InterPro"/>
</dbReference>
<evidence type="ECO:0000256" key="3">
    <source>
        <dbReference type="ARBA" id="ARBA00022989"/>
    </source>
</evidence>
<keyword evidence="5" id="KW-0968">Cytoplasmic vesicle</keyword>
<organism evidence="7">
    <name type="scientific">Rhipicephalus microplus</name>
    <name type="common">Cattle tick</name>
    <name type="synonym">Boophilus microplus</name>
    <dbReference type="NCBI Taxonomy" id="6941"/>
    <lineage>
        <taxon>Eukaryota</taxon>
        <taxon>Metazoa</taxon>
        <taxon>Ecdysozoa</taxon>
        <taxon>Arthropoda</taxon>
        <taxon>Chelicerata</taxon>
        <taxon>Arachnida</taxon>
        <taxon>Acari</taxon>
        <taxon>Parasitiformes</taxon>
        <taxon>Ixodida</taxon>
        <taxon>Ixodoidea</taxon>
        <taxon>Ixodidae</taxon>
        <taxon>Rhipicephalinae</taxon>
        <taxon>Rhipicephalus</taxon>
        <taxon>Boophilus</taxon>
    </lineage>
</organism>
<dbReference type="EMBL" id="GHWJ01004788">
    <property type="protein sequence ID" value="NOV37525.1"/>
    <property type="molecule type" value="Transcribed_RNA"/>
</dbReference>
<dbReference type="InterPro" id="IPR019013">
    <property type="entry name" value="Vma21"/>
</dbReference>
<accession>A0A6M2CV45</accession>
<keyword evidence="3 6" id="KW-1133">Transmembrane helix</keyword>
<feature type="transmembrane region" description="Helical" evidence="6">
    <location>
        <begin position="6"/>
        <end position="31"/>
    </location>
</feature>
<evidence type="ECO:0000313" key="7">
    <source>
        <dbReference type="EMBL" id="NOV37525.1"/>
    </source>
</evidence>
<keyword evidence="4 6" id="KW-0472">Membrane</keyword>
<evidence type="ECO:0000256" key="2">
    <source>
        <dbReference type="ARBA" id="ARBA00022824"/>
    </source>
</evidence>
<dbReference type="Pfam" id="PF09446">
    <property type="entry name" value="VMA21"/>
    <property type="match status" value="1"/>
</dbReference>
<protein>
    <submittedName>
        <fullName evidence="7">Putative secreted protein</fullName>
    </submittedName>
</protein>